<evidence type="ECO:0000313" key="2">
    <source>
        <dbReference type="EMBL" id="KUI56472.1"/>
    </source>
</evidence>
<feature type="domain" description="VWFA" evidence="1">
    <location>
        <begin position="22"/>
        <end position="236"/>
    </location>
</feature>
<dbReference type="PANTHER" id="PTHR34706:SF1">
    <property type="entry name" value="VWFA DOMAIN-CONTAINING PROTEIN"/>
    <property type="match status" value="1"/>
</dbReference>
<dbReference type="InterPro" id="IPR036465">
    <property type="entry name" value="vWFA_dom_sf"/>
</dbReference>
<name>A0A194UXL5_CYTMA</name>
<accession>A0A194UXL5</accession>
<dbReference type="PANTHER" id="PTHR34706">
    <property type="entry name" value="SLR1338 PROTEIN"/>
    <property type="match status" value="1"/>
</dbReference>
<evidence type="ECO:0000259" key="1">
    <source>
        <dbReference type="PROSITE" id="PS50234"/>
    </source>
</evidence>
<sequence>MAESQIDLSEYEEKLAYLRAFETVFLVDDSAAMAPYWDQVKELLDCISPICAKHDPDGIDIYFLNHRPKGFIEFLPGQSVRNSGYRRIGGFTQLQTRDSVAEIFTRVKPAGKCNLGARLSKLLGWYCHKVAKDTEFAGWNLIVLTAGKFDDDVKAPLVDAAKKLDHLNTPAHQLGIQLLQLGTDAEVRNKFQYLDDELHRVAKTRDIIDATAMGTSGSLTAEEMLKVVLGGVVKKLDECKLARPDQVPEKHVDLDD</sequence>
<evidence type="ECO:0000313" key="3">
    <source>
        <dbReference type="Proteomes" id="UP000078576"/>
    </source>
</evidence>
<dbReference type="AlphaFoldDB" id="A0A194UXL5"/>
<gene>
    <name evidence="2" type="ORF">VP1G_03798</name>
</gene>
<dbReference type="Proteomes" id="UP000078576">
    <property type="component" value="Unassembled WGS sequence"/>
</dbReference>
<dbReference type="OrthoDB" id="2142040at2759"/>
<organism evidence="2 3">
    <name type="scientific">Cytospora mali</name>
    <name type="common">Apple Valsa canker fungus</name>
    <name type="synonym">Valsa mali</name>
    <dbReference type="NCBI Taxonomy" id="578113"/>
    <lineage>
        <taxon>Eukaryota</taxon>
        <taxon>Fungi</taxon>
        <taxon>Dikarya</taxon>
        <taxon>Ascomycota</taxon>
        <taxon>Pezizomycotina</taxon>
        <taxon>Sordariomycetes</taxon>
        <taxon>Sordariomycetidae</taxon>
        <taxon>Diaporthales</taxon>
        <taxon>Cytosporaceae</taxon>
        <taxon>Cytospora</taxon>
    </lineage>
</organism>
<dbReference type="PROSITE" id="PS50234">
    <property type="entry name" value="VWFA"/>
    <property type="match status" value="1"/>
</dbReference>
<reference evidence="3" key="1">
    <citation type="submission" date="2014-12" db="EMBL/GenBank/DDBJ databases">
        <title>Genome Sequence of Valsa Canker Pathogens Uncovers a Specific Adaption of Colonization on Woody Bark.</title>
        <authorList>
            <person name="Yin Z."/>
            <person name="Liu H."/>
            <person name="Gao X."/>
            <person name="Li Z."/>
            <person name="Song N."/>
            <person name="Ke X."/>
            <person name="Dai Q."/>
            <person name="Wu Y."/>
            <person name="Sun Y."/>
            <person name="Xu J.-R."/>
            <person name="Kang Z.K."/>
            <person name="Wang L."/>
            <person name="Huang L."/>
        </authorList>
    </citation>
    <scope>NUCLEOTIDE SEQUENCE [LARGE SCALE GENOMIC DNA]</scope>
    <source>
        <strain evidence="3">SXYL134</strain>
    </source>
</reference>
<dbReference type="SUPFAM" id="SSF53300">
    <property type="entry name" value="vWA-like"/>
    <property type="match status" value="1"/>
</dbReference>
<dbReference type="STRING" id="694573.A0A194UXL5"/>
<keyword evidence="3" id="KW-1185">Reference proteome</keyword>
<dbReference type="InterPro" id="IPR002035">
    <property type="entry name" value="VWF_A"/>
</dbReference>
<protein>
    <recommendedName>
        <fullName evidence="1">VWFA domain-containing protein</fullName>
    </recommendedName>
</protein>
<proteinExistence type="predicted"/>
<dbReference type="EMBL" id="KN714689">
    <property type="protein sequence ID" value="KUI56472.1"/>
    <property type="molecule type" value="Genomic_DNA"/>
</dbReference>